<dbReference type="AlphaFoldDB" id="A0AAW1RQC5"/>
<organism evidence="3 4">
    <name type="scientific">Apatococcus lobatus</name>
    <dbReference type="NCBI Taxonomy" id="904363"/>
    <lineage>
        <taxon>Eukaryota</taxon>
        <taxon>Viridiplantae</taxon>
        <taxon>Chlorophyta</taxon>
        <taxon>core chlorophytes</taxon>
        <taxon>Trebouxiophyceae</taxon>
        <taxon>Chlorellales</taxon>
        <taxon>Chlorellaceae</taxon>
        <taxon>Apatococcus</taxon>
    </lineage>
</organism>
<feature type="domain" description="Pyrroloquinoline quinone-dependent pyranose dehydrogenase beta-propeller" evidence="2">
    <location>
        <begin position="89"/>
        <end position="415"/>
    </location>
</feature>
<comment type="caution">
    <text evidence="3">The sequence shown here is derived from an EMBL/GenBank/DDBJ whole genome shotgun (WGS) entry which is preliminary data.</text>
</comment>
<name>A0AAW1RQC5_9CHLO</name>
<dbReference type="InterPro" id="IPR011041">
    <property type="entry name" value="Quinoprot_gluc/sorb_DH_b-prop"/>
</dbReference>
<feature type="chain" id="PRO_5043833684" description="Pyrroloquinoline quinone-dependent pyranose dehydrogenase beta-propeller domain-containing protein" evidence="1">
    <location>
        <begin position="22"/>
        <end position="430"/>
    </location>
</feature>
<reference evidence="3 4" key="1">
    <citation type="journal article" date="2024" name="Nat. Commun.">
        <title>Phylogenomics reveals the evolutionary origins of lichenization in chlorophyte algae.</title>
        <authorList>
            <person name="Puginier C."/>
            <person name="Libourel C."/>
            <person name="Otte J."/>
            <person name="Skaloud P."/>
            <person name="Haon M."/>
            <person name="Grisel S."/>
            <person name="Petersen M."/>
            <person name="Berrin J.G."/>
            <person name="Delaux P.M."/>
            <person name="Dal Grande F."/>
            <person name="Keller J."/>
        </authorList>
    </citation>
    <scope>NUCLEOTIDE SEQUENCE [LARGE SCALE GENOMIC DNA]</scope>
    <source>
        <strain evidence="3 4">SAG 2145</strain>
    </source>
</reference>
<dbReference type="PANTHER" id="PTHR33546:SF1">
    <property type="entry name" value="LARGE, MULTIFUNCTIONAL SECRETED PROTEIN"/>
    <property type="match status" value="1"/>
</dbReference>
<dbReference type="PANTHER" id="PTHR33546">
    <property type="entry name" value="LARGE, MULTIFUNCTIONAL SECRETED PROTEIN-RELATED"/>
    <property type="match status" value="1"/>
</dbReference>
<evidence type="ECO:0000313" key="3">
    <source>
        <dbReference type="EMBL" id="KAK9835765.1"/>
    </source>
</evidence>
<sequence length="430" mass="46234">MKGCSFCCLVLALVLPSCISAQQLNLPISSLSLPAGFQLELFWNSTLTSARSLAISEYPNATITYVSSSSNPGNIYAIVDYGPDGQADSEVTLLSGLQAPDGIDVVDGSLYVAEVTKISRFDGADAHVFAGQSMSNTSGVLLLAGLPDAPDHNLHYMKMGPDGMLYFTLGSPANIGPCEPYLNTTYCTINRIEADGSGLETYASGVRNAVGYDWHPETGNFFFTNNGRDNIGNTSVTDNVPDDTLNTAPEQGLFFGFPYCNTVGYGDPLMRDAGFGYYYPDPDQVYPKTDNQAERLDYCEEEVTKPVQEMGPHVAALGMRFYTGDMFPASYNNSVFVANHGSWDRTQKIGYRVVNVPVSANGTVAHGVEPFVQGWLPANSTSQSDVWGRPVDVQVYTDGSLLISDDLAGAVYRVTYAEPASAVQASSVGR</sequence>
<dbReference type="Proteomes" id="UP001438707">
    <property type="component" value="Unassembled WGS sequence"/>
</dbReference>
<accession>A0AAW1RQC5</accession>
<dbReference type="SUPFAM" id="SSF50952">
    <property type="entry name" value="Soluble quinoprotein glucose dehydrogenase"/>
    <property type="match status" value="1"/>
</dbReference>
<dbReference type="Gene3D" id="2.120.10.30">
    <property type="entry name" value="TolB, C-terminal domain"/>
    <property type="match status" value="1"/>
</dbReference>
<dbReference type="Pfam" id="PF22807">
    <property type="entry name" value="TrAA12"/>
    <property type="match status" value="1"/>
</dbReference>
<evidence type="ECO:0000259" key="2">
    <source>
        <dbReference type="Pfam" id="PF22807"/>
    </source>
</evidence>
<keyword evidence="4" id="KW-1185">Reference proteome</keyword>
<feature type="signal peptide" evidence="1">
    <location>
        <begin position="1"/>
        <end position="21"/>
    </location>
</feature>
<dbReference type="InterPro" id="IPR011042">
    <property type="entry name" value="6-blade_b-propeller_TolB-like"/>
</dbReference>
<proteinExistence type="predicted"/>
<evidence type="ECO:0000256" key="1">
    <source>
        <dbReference type="SAM" id="SignalP"/>
    </source>
</evidence>
<evidence type="ECO:0000313" key="4">
    <source>
        <dbReference type="Proteomes" id="UP001438707"/>
    </source>
</evidence>
<dbReference type="InterPro" id="IPR054539">
    <property type="entry name" value="Beta-prop_PDH"/>
</dbReference>
<keyword evidence="1" id="KW-0732">Signal</keyword>
<dbReference type="EMBL" id="JALJOS010000008">
    <property type="protein sequence ID" value="KAK9835765.1"/>
    <property type="molecule type" value="Genomic_DNA"/>
</dbReference>
<protein>
    <recommendedName>
        <fullName evidence="2">Pyrroloquinoline quinone-dependent pyranose dehydrogenase beta-propeller domain-containing protein</fullName>
    </recommendedName>
</protein>
<gene>
    <name evidence="3" type="ORF">WJX74_007433</name>
</gene>